<accession>A0A445E0C5</accession>
<dbReference type="EMBL" id="SDMP01000003">
    <property type="protein sequence ID" value="RYR68922.1"/>
    <property type="molecule type" value="Genomic_DNA"/>
</dbReference>
<protein>
    <submittedName>
        <fullName evidence="1">Uncharacterized protein</fullName>
    </submittedName>
</protein>
<reference evidence="1 2" key="1">
    <citation type="submission" date="2019-01" db="EMBL/GenBank/DDBJ databases">
        <title>Sequencing of cultivated peanut Arachis hypogaea provides insights into genome evolution and oil improvement.</title>
        <authorList>
            <person name="Chen X."/>
        </authorList>
    </citation>
    <scope>NUCLEOTIDE SEQUENCE [LARGE SCALE GENOMIC DNA]</scope>
    <source>
        <strain evidence="2">cv. Fuhuasheng</strain>
        <tissue evidence="1">Leaves</tissue>
    </source>
</reference>
<comment type="caution">
    <text evidence="1">The sequence shown here is derived from an EMBL/GenBank/DDBJ whole genome shotgun (WGS) entry which is preliminary data.</text>
</comment>
<gene>
    <name evidence="1" type="ORF">Ahy_A03g015426</name>
</gene>
<evidence type="ECO:0000313" key="2">
    <source>
        <dbReference type="Proteomes" id="UP000289738"/>
    </source>
</evidence>
<dbReference type="AlphaFoldDB" id="A0A445E0C5"/>
<dbReference type="Proteomes" id="UP000289738">
    <property type="component" value="Chromosome A03"/>
</dbReference>
<sequence length="70" mass="7856">MMNSSNTHDDTQKSQYPRLVVDDFLPFPSKGQTGRGGWYDFIFVTPKTLVDVKGGTLISYEGRVQACNHC</sequence>
<dbReference type="STRING" id="3818.A0A445E0C5"/>
<proteinExistence type="predicted"/>
<keyword evidence="2" id="KW-1185">Reference proteome</keyword>
<evidence type="ECO:0000313" key="1">
    <source>
        <dbReference type="EMBL" id="RYR68922.1"/>
    </source>
</evidence>
<name>A0A445E0C5_ARAHY</name>
<organism evidence="1 2">
    <name type="scientific">Arachis hypogaea</name>
    <name type="common">Peanut</name>
    <dbReference type="NCBI Taxonomy" id="3818"/>
    <lineage>
        <taxon>Eukaryota</taxon>
        <taxon>Viridiplantae</taxon>
        <taxon>Streptophyta</taxon>
        <taxon>Embryophyta</taxon>
        <taxon>Tracheophyta</taxon>
        <taxon>Spermatophyta</taxon>
        <taxon>Magnoliopsida</taxon>
        <taxon>eudicotyledons</taxon>
        <taxon>Gunneridae</taxon>
        <taxon>Pentapetalae</taxon>
        <taxon>rosids</taxon>
        <taxon>fabids</taxon>
        <taxon>Fabales</taxon>
        <taxon>Fabaceae</taxon>
        <taxon>Papilionoideae</taxon>
        <taxon>50 kb inversion clade</taxon>
        <taxon>dalbergioids sensu lato</taxon>
        <taxon>Dalbergieae</taxon>
        <taxon>Pterocarpus clade</taxon>
        <taxon>Arachis</taxon>
    </lineage>
</organism>